<accession>A0ABU6XYY2</accession>
<comment type="caution">
    <text evidence="2">The sequence shown here is derived from an EMBL/GenBank/DDBJ whole genome shotgun (WGS) entry which is preliminary data.</text>
</comment>
<protein>
    <submittedName>
        <fullName evidence="2">Uncharacterized protein</fullName>
    </submittedName>
</protein>
<organism evidence="2 3">
    <name type="scientific">Stylosanthes scabra</name>
    <dbReference type="NCBI Taxonomy" id="79078"/>
    <lineage>
        <taxon>Eukaryota</taxon>
        <taxon>Viridiplantae</taxon>
        <taxon>Streptophyta</taxon>
        <taxon>Embryophyta</taxon>
        <taxon>Tracheophyta</taxon>
        <taxon>Spermatophyta</taxon>
        <taxon>Magnoliopsida</taxon>
        <taxon>eudicotyledons</taxon>
        <taxon>Gunneridae</taxon>
        <taxon>Pentapetalae</taxon>
        <taxon>rosids</taxon>
        <taxon>fabids</taxon>
        <taxon>Fabales</taxon>
        <taxon>Fabaceae</taxon>
        <taxon>Papilionoideae</taxon>
        <taxon>50 kb inversion clade</taxon>
        <taxon>dalbergioids sensu lato</taxon>
        <taxon>Dalbergieae</taxon>
        <taxon>Pterocarpus clade</taxon>
        <taxon>Stylosanthes</taxon>
    </lineage>
</organism>
<feature type="region of interest" description="Disordered" evidence="1">
    <location>
        <begin position="1"/>
        <end position="60"/>
    </location>
</feature>
<name>A0ABU6XYY2_9FABA</name>
<keyword evidence="3" id="KW-1185">Reference proteome</keyword>
<dbReference type="Proteomes" id="UP001341840">
    <property type="component" value="Unassembled WGS sequence"/>
</dbReference>
<reference evidence="2 3" key="1">
    <citation type="journal article" date="2023" name="Plants (Basel)">
        <title>Bridging the Gap: Combining Genomics and Transcriptomics Approaches to Understand Stylosanthes scabra, an Orphan Legume from the Brazilian Caatinga.</title>
        <authorList>
            <person name="Ferreira-Neto J.R.C."/>
            <person name="da Silva M.D."/>
            <person name="Binneck E."/>
            <person name="de Melo N.F."/>
            <person name="da Silva R.H."/>
            <person name="de Melo A.L.T.M."/>
            <person name="Pandolfi V."/>
            <person name="Bustamante F.O."/>
            <person name="Brasileiro-Vidal A.C."/>
            <person name="Benko-Iseppon A.M."/>
        </authorList>
    </citation>
    <scope>NUCLEOTIDE SEQUENCE [LARGE SCALE GENOMIC DNA]</scope>
    <source>
        <tissue evidence="2">Leaves</tissue>
    </source>
</reference>
<sequence>MVPECFPRVTSARVRTRQGTAEGSGTHKGAYRGRGGAKHPGSFGRMQQRPQRRGATQGRDWAMSAGAKKLRHCQVADARIRKPLDLGKYTESYQ</sequence>
<evidence type="ECO:0000313" key="3">
    <source>
        <dbReference type="Proteomes" id="UP001341840"/>
    </source>
</evidence>
<feature type="non-terminal residue" evidence="2">
    <location>
        <position position="94"/>
    </location>
</feature>
<proteinExistence type="predicted"/>
<evidence type="ECO:0000256" key="1">
    <source>
        <dbReference type="SAM" id="MobiDB-lite"/>
    </source>
</evidence>
<gene>
    <name evidence="2" type="ORF">PIB30_103994</name>
</gene>
<evidence type="ECO:0000313" key="2">
    <source>
        <dbReference type="EMBL" id="MED6202304.1"/>
    </source>
</evidence>
<dbReference type="EMBL" id="JASCZI010214942">
    <property type="protein sequence ID" value="MED6202304.1"/>
    <property type="molecule type" value="Genomic_DNA"/>
</dbReference>